<name>A0A7C0WR16_9BACT</name>
<dbReference type="SUPFAM" id="SSF46785">
    <property type="entry name" value="Winged helix' DNA-binding domain"/>
    <property type="match status" value="1"/>
</dbReference>
<sequence>TVEDMKQGVSKIRNPVIARVFRELNLIEQWGSGVPRIFRETKESGFPEPFITELGLRVRFVFPLAEKIAFEERPDSQTGSPTQSPTQSTDPVIRLLRALVDGALSSGELRKGLNLKHRPTFRENYLHPALEKGYIEMTIPEKPSSRLQKYRLTEKGRQALREGEAE</sequence>
<evidence type="ECO:0000259" key="2">
    <source>
        <dbReference type="Pfam" id="PF21247"/>
    </source>
</evidence>
<evidence type="ECO:0000313" key="3">
    <source>
        <dbReference type="EMBL" id="HDL89304.1"/>
    </source>
</evidence>
<reference evidence="3" key="1">
    <citation type="journal article" date="2020" name="mSystems">
        <title>Genome- and Community-Level Interaction Insights into Carbon Utilization and Element Cycling Functions of Hydrothermarchaeota in Hydrothermal Sediment.</title>
        <authorList>
            <person name="Zhou Z."/>
            <person name="Liu Y."/>
            <person name="Xu W."/>
            <person name="Pan J."/>
            <person name="Luo Z.H."/>
            <person name="Li M."/>
        </authorList>
    </citation>
    <scope>NUCLEOTIDE SEQUENCE [LARGE SCALE GENOMIC DNA]</scope>
    <source>
        <strain evidence="3">HyVt-19</strain>
    </source>
</reference>
<dbReference type="Gene3D" id="3.30.565.60">
    <property type="match status" value="1"/>
</dbReference>
<evidence type="ECO:0000256" key="1">
    <source>
        <dbReference type="SAM" id="MobiDB-lite"/>
    </source>
</evidence>
<accession>A0A7C0WR16</accession>
<feature type="compositionally biased region" description="Low complexity" evidence="1">
    <location>
        <begin position="76"/>
        <end position="90"/>
    </location>
</feature>
<comment type="caution">
    <text evidence="3">The sequence shown here is derived from an EMBL/GenBank/DDBJ whole genome shotgun (WGS) entry which is preliminary data.</text>
</comment>
<gene>
    <name evidence="3" type="ORF">ENG14_00180</name>
</gene>
<dbReference type="InterPro" id="IPR038475">
    <property type="entry name" value="RecG_C_sf"/>
</dbReference>
<organism evidence="3">
    <name type="scientific">Thermodesulforhabdus norvegica</name>
    <dbReference type="NCBI Taxonomy" id="39841"/>
    <lineage>
        <taxon>Bacteria</taxon>
        <taxon>Pseudomonadati</taxon>
        <taxon>Thermodesulfobacteriota</taxon>
        <taxon>Syntrophobacteria</taxon>
        <taxon>Syntrophobacterales</taxon>
        <taxon>Thermodesulforhabdaceae</taxon>
        <taxon>Thermodesulforhabdus</taxon>
    </lineage>
</organism>
<dbReference type="Pfam" id="PF13749">
    <property type="entry name" value="HATPase_c_4"/>
    <property type="match status" value="1"/>
</dbReference>
<feature type="domain" description="Filamentation induced by cAMP protein Fic-like C-terminal" evidence="2">
    <location>
        <begin position="90"/>
        <end position="153"/>
    </location>
</feature>
<dbReference type="InterPro" id="IPR036390">
    <property type="entry name" value="WH_DNA-bd_sf"/>
</dbReference>
<dbReference type="EMBL" id="DQZW01000009">
    <property type="protein sequence ID" value="HDL89304.1"/>
    <property type="molecule type" value="Genomic_DNA"/>
</dbReference>
<proteinExistence type="predicted"/>
<dbReference type="AlphaFoldDB" id="A0A7C0WR16"/>
<protein>
    <submittedName>
        <fullName evidence="3">AAA family ATPase</fullName>
    </submittedName>
</protein>
<dbReference type="Pfam" id="PF21247">
    <property type="entry name" value="Fic-like_C"/>
    <property type="match status" value="1"/>
</dbReference>
<feature type="region of interest" description="Disordered" evidence="1">
    <location>
        <begin position="71"/>
        <end position="90"/>
    </location>
</feature>
<dbReference type="PANTHER" id="PTHR30595">
    <property type="entry name" value="GLPR-RELATED TRANSCRIPTIONAL REPRESSOR"/>
    <property type="match status" value="1"/>
</dbReference>
<dbReference type="Proteomes" id="UP000886355">
    <property type="component" value="Unassembled WGS sequence"/>
</dbReference>
<feature type="non-terminal residue" evidence="3">
    <location>
        <position position="1"/>
    </location>
</feature>
<dbReference type="PANTHER" id="PTHR30595:SF6">
    <property type="entry name" value="SCHLAFEN ALBA-2 DOMAIN-CONTAINING PROTEIN"/>
    <property type="match status" value="1"/>
</dbReference>
<dbReference type="InterPro" id="IPR049514">
    <property type="entry name" value="Fic-like_C"/>
</dbReference>